<evidence type="ECO:0000256" key="1">
    <source>
        <dbReference type="ARBA" id="ARBA00023002"/>
    </source>
</evidence>
<comment type="caution">
    <text evidence="4">The sequence shown here is derived from an EMBL/GenBank/DDBJ whole genome shotgun (WGS) entry which is preliminary data.</text>
</comment>
<reference evidence="4 5" key="1">
    <citation type="submission" date="2019-03" db="EMBL/GenBank/DDBJ databases">
        <title>Genomic Encyclopedia of Type Strains, Phase IV (KMG-IV): sequencing the most valuable type-strain genomes for metagenomic binning, comparative biology and taxonomic classification.</title>
        <authorList>
            <person name="Goeker M."/>
        </authorList>
    </citation>
    <scope>NUCLEOTIDE SEQUENCE [LARGE SCALE GENOMIC DNA]</scope>
    <source>
        <strain evidence="4 5">DSM 1709</strain>
    </source>
</reference>
<dbReference type="GO" id="GO:0016491">
    <property type="term" value="F:oxidoreductase activity"/>
    <property type="evidence" value="ECO:0007669"/>
    <property type="project" value="UniProtKB-KW"/>
</dbReference>
<proteinExistence type="predicted"/>
<dbReference type="Proteomes" id="UP000295106">
    <property type="component" value="Unassembled WGS sequence"/>
</dbReference>
<dbReference type="InterPro" id="IPR036291">
    <property type="entry name" value="NAD(P)-bd_dom_sf"/>
</dbReference>
<sequence length="288" mass="30703">MKVRLAGEIDARWRHELAAALPEARWCDDGDAEVAVVANPPPGALAGMPSLALVQSLWAGVDRLLADPTLPPGVPVARMVDPAMGAAMAETALWAVLALHRGFFDYAARQREGLWRPHAQRRADEVPVLVLGRGEMGGTVGARLAALGYRVEHWHRGRELAPLLAGADIVVNLLPLTPATRELIDARFLAALPAGASLVNLGRGAHVVEADLLAALDGGRLRHAVLDVFRHEPLPPGHGFWAHPRVTVLPHAAAATDARSASAVVAANLRAWRDGRPVAHLVDRGRGY</sequence>
<dbReference type="GeneID" id="99683077"/>
<dbReference type="SUPFAM" id="SSF52283">
    <property type="entry name" value="Formate/glycerate dehydrogenase catalytic domain-like"/>
    <property type="match status" value="1"/>
</dbReference>
<keyword evidence="1" id="KW-0560">Oxidoreductase</keyword>
<organism evidence="4 5">
    <name type="scientific">Rubrivivax gelatinosus</name>
    <name type="common">Rhodocyclus gelatinosus</name>
    <name type="synonym">Rhodopseudomonas gelatinosa</name>
    <dbReference type="NCBI Taxonomy" id="28068"/>
    <lineage>
        <taxon>Bacteria</taxon>
        <taxon>Pseudomonadati</taxon>
        <taxon>Pseudomonadota</taxon>
        <taxon>Betaproteobacteria</taxon>
        <taxon>Burkholderiales</taxon>
        <taxon>Sphaerotilaceae</taxon>
        <taxon>Rubrivivax</taxon>
    </lineage>
</organism>
<dbReference type="EMBL" id="SLXD01000011">
    <property type="protein sequence ID" value="TCP00879.1"/>
    <property type="molecule type" value="Genomic_DNA"/>
</dbReference>
<evidence type="ECO:0000313" key="5">
    <source>
        <dbReference type="Proteomes" id="UP000295106"/>
    </source>
</evidence>
<dbReference type="SUPFAM" id="SSF51735">
    <property type="entry name" value="NAD(P)-binding Rossmann-fold domains"/>
    <property type="match status" value="1"/>
</dbReference>
<name>A0A4R2M1G2_RUBGE</name>
<dbReference type="Pfam" id="PF02826">
    <property type="entry name" value="2-Hacid_dh_C"/>
    <property type="match status" value="1"/>
</dbReference>
<dbReference type="PANTHER" id="PTHR43333:SF1">
    <property type="entry name" value="D-ISOMER SPECIFIC 2-HYDROXYACID DEHYDROGENASE NAD-BINDING DOMAIN-CONTAINING PROTEIN"/>
    <property type="match status" value="1"/>
</dbReference>
<evidence type="ECO:0000259" key="3">
    <source>
        <dbReference type="Pfam" id="PF02826"/>
    </source>
</evidence>
<dbReference type="PANTHER" id="PTHR43333">
    <property type="entry name" value="2-HACID_DH_C DOMAIN-CONTAINING PROTEIN"/>
    <property type="match status" value="1"/>
</dbReference>
<dbReference type="AlphaFoldDB" id="A0A4R2M1G2"/>
<accession>A0A4R2M1G2</accession>
<keyword evidence="4" id="KW-0670">Pyruvate</keyword>
<dbReference type="OrthoDB" id="9787219at2"/>
<evidence type="ECO:0000313" key="4">
    <source>
        <dbReference type="EMBL" id="TCP00879.1"/>
    </source>
</evidence>
<dbReference type="GO" id="GO:0051287">
    <property type="term" value="F:NAD binding"/>
    <property type="evidence" value="ECO:0007669"/>
    <property type="project" value="InterPro"/>
</dbReference>
<dbReference type="RefSeq" id="WP_132648504.1">
    <property type="nucleotide sequence ID" value="NZ_CP181386.1"/>
</dbReference>
<dbReference type="Gene3D" id="3.40.50.720">
    <property type="entry name" value="NAD(P)-binding Rossmann-like Domain"/>
    <property type="match status" value="2"/>
</dbReference>
<gene>
    <name evidence="4" type="ORF">EV684_11183</name>
</gene>
<dbReference type="CDD" id="cd12164">
    <property type="entry name" value="GDH_like_2"/>
    <property type="match status" value="1"/>
</dbReference>
<dbReference type="InterPro" id="IPR006140">
    <property type="entry name" value="D-isomer_DH_NAD-bd"/>
</dbReference>
<protein>
    <submittedName>
        <fullName evidence="4">Glyoxylate/hydroxypyruvate reductase A</fullName>
    </submittedName>
</protein>
<keyword evidence="2" id="KW-0520">NAD</keyword>
<feature type="domain" description="D-isomer specific 2-hydroxyacid dehydrogenase NAD-binding" evidence="3">
    <location>
        <begin position="94"/>
        <end position="253"/>
    </location>
</feature>
<evidence type="ECO:0000256" key="2">
    <source>
        <dbReference type="ARBA" id="ARBA00023027"/>
    </source>
</evidence>